<feature type="transmembrane region" description="Helical" evidence="1">
    <location>
        <begin position="170"/>
        <end position="191"/>
    </location>
</feature>
<proteinExistence type="predicted"/>
<dbReference type="EMBL" id="CAJJDO010000175">
    <property type="protein sequence ID" value="CAD8213218.1"/>
    <property type="molecule type" value="Genomic_DNA"/>
</dbReference>
<evidence type="ECO:0000313" key="2">
    <source>
        <dbReference type="EMBL" id="CAD8213218.1"/>
    </source>
</evidence>
<keyword evidence="3" id="KW-1185">Reference proteome</keyword>
<dbReference type="AlphaFoldDB" id="A0A8S1YIF1"/>
<evidence type="ECO:0000256" key="1">
    <source>
        <dbReference type="SAM" id="Phobius"/>
    </source>
</evidence>
<sequence length="271" mass="32790">MKYMQYQFPPHLIEFLNTQTKVSLQPVMNYFRQINYLQNQMVVLLQIKSLKNRIKNLKKCFKWVLFGQCQKLLFFCHCIINNLFTLYSQCLNNLKFRFYAFQSQKEQCQTLQTYRFFRRKNLEKSAQHQKLNISLGIYKVYQAILHYLLFSESLQFPNYKFNNTFEILNSFNAILGLSFILMATFPLLSITSAQIKDIRKWKYFYYESKTQFLTALILFYILIVVQFINYREAQSILLSMLSFMYLIFLVKFKLLHIHLSFLNQFVENCQL</sequence>
<accession>A0A8S1YIF1</accession>
<evidence type="ECO:0008006" key="4">
    <source>
        <dbReference type="Google" id="ProtNLM"/>
    </source>
</evidence>
<name>A0A8S1YIF1_9CILI</name>
<feature type="transmembrane region" description="Helical" evidence="1">
    <location>
        <begin position="236"/>
        <end position="255"/>
    </location>
</feature>
<dbReference type="Proteomes" id="UP000689195">
    <property type="component" value="Unassembled WGS sequence"/>
</dbReference>
<comment type="caution">
    <text evidence="2">The sequence shown here is derived from an EMBL/GenBank/DDBJ whole genome shotgun (WGS) entry which is preliminary data.</text>
</comment>
<evidence type="ECO:0000313" key="3">
    <source>
        <dbReference type="Proteomes" id="UP000689195"/>
    </source>
</evidence>
<gene>
    <name evidence="2" type="ORF">PPENT_87.1.T1750041</name>
</gene>
<feature type="transmembrane region" description="Helical" evidence="1">
    <location>
        <begin position="212"/>
        <end position="230"/>
    </location>
</feature>
<reference evidence="2" key="1">
    <citation type="submission" date="2021-01" db="EMBL/GenBank/DDBJ databases">
        <authorList>
            <consortium name="Genoscope - CEA"/>
            <person name="William W."/>
        </authorList>
    </citation>
    <scope>NUCLEOTIDE SEQUENCE</scope>
</reference>
<keyword evidence="1" id="KW-0812">Transmembrane</keyword>
<organism evidence="2 3">
    <name type="scientific">Paramecium pentaurelia</name>
    <dbReference type="NCBI Taxonomy" id="43138"/>
    <lineage>
        <taxon>Eukaryota</taxon>
        <taxon>Sar</taxon>
        <taxon>Alveolata</taxon>
        <taxon>Ciliophora</taxon>
        <taxon>Intramacronucleata</taxon>
        <taxon>Oligohymenophorea</taxon>
        <taxon>Peniculida</taxon>
        <taxon>Parameciidae</taxon>
        <taxon>Paramecium</taxon>
    </lineage>
</organism>
<keyword evidence="1" id="KW-0472">Membrane</keyword>
<protein>
    <recommendedName>
        <fullName evidence="4">Transmembrane protein</fullName>
    </recommendedName>
</protein>
<keyword evidence="1" id="KW-1133">Transmembrane helix</keyword>